<dbReference type="AlphaFoldDB" id="A0A1M6VV59"/>
<accession>A0A1M6VV59</accession>
<protein>
    <submittedName>
        <fullName evidence="1">Uncharacterized protein</fullName>
    </submittedName>
</protein>
<sequence>MRGVQLARWCLQFGLGVLGGFLVGFGGGMGEVARAQGFEEAVVNIGNVGLTITNAGFVGRANVRNNPAGPPSFEYPLDSGVEHLFEAGLWIGAIRSDGIITVRTGAVTAAGGYRPGAAGYELAPLEPIIERSTLPTSPVFTRAAVSHQDFLTAYTDTARFLPGTLIPMPDPAGQLGAKIIQTSYAWNFPFTESFVIINFDIINISDQPWDSVYVGLYHDLVVRNVNTTQDQGSAFFNKNGVGFIDSLHATYAFNAGGTEESINTYGAIAFLGAEWRDPRTGQYRFFHPNVAEEYVRDGYTPPIVNPRWWLFSGGTDERSRPGDDRTRYQRMGTPYPNPADYPGCQGVQDLACQDPDYLEALRTWREELRTAGQRSQGNWIGLTPIGPFRRVLPGDTLRVTFAFVGALKPEAYQGLAGRPVDNAESRRLLRKNLFWARRTYAGEDLNYNGRLDPGEDVNGNGRLDRYLIPEPPPPPRVRVEFTTDTDPETGRTRTGVVLYWDRSAEAAVDPVTGRRDFEGYRIYRTNPGDDLQGNLLDRAVLIAQYDKPGNRTGFNNGFAAIRLSEPVTFPDDTTQYWYRFEMPDLKAGWQYLFIVTAFDEGDPDAGLEPLESSRTAGAVRVFPGTIPTRRGPVGVYPNPYRAGAAWDGGTSRTRKLYFYNLPPRCEIRIYTLAGEIVKTLYHDAATYRGDIRWFNDFSGPGRQFSGGEHAWDLLSENGLELAAGLYLFTVKDLETGEIQRGKFVILK</sequence>
<evidence type="ECO:0000313" key="1">
    <source>
        <dbReference type="EMBL" id="SHK85288.1"/>
    </source>
</evidence>
<dbReference type="RefSeq" id="WP_072715950.1">
    <property type="nucleotide sequence ID" value="NZ_FRAU01000007.1"/>
</dbReference>
<gene>
    <name evidence="1" type="ORF">SAMN04488087_2123</name>
</gene>
<organism evidence="1 2">
    <name type="scientific">Rhodothermus profundi</name>
    <dbReference type="NCBI Taxonomy" id="633813"/>
    <lineage>
        <taxon>Bacteria</taxon>
        <taxon>Pseudomonadati</taxon>
        <taxon>Rhodothermota</taxon>
        <taxon>Rhodothermia</taxon>
        <taxon>Rhodothermales</taxon>
        <taxon>Rhodothermaceae</taxon>
        <taxon>Rhodothermus</taxon>
    </lineage>
</organism>
<dbReference type="STRING" id="633813.SAMN04488087_2123"/>
<keyword evidence="2" id="KW-1185">Reference proteome</keyword>
<dbReference type="OrthoDB" id="9804605at2"/>
<proteinExistence type="predicted"/>
<dbReference type="EMBL" id="FRAU01000007">
    <property type="protein sequence ID" value="SHK85288.1"/>
    <property type="molecule type" value="Genomic_DNA"/>
</dbReference>
<evidence type="ECO:0000313" key="2">
    <source>
        <dbReference type="Proteomes" id="UP000185812"/>
    </source>
</evidence>
<dbReference type="Proteomes" id="UP000185812">
    <property type="component" value="Unassembled WGS sequence"/>
</dbReference>
<reference evidence="2" key="1">
    <citation type="submission" date="2016-11" db="EMBL/GenBank/DDBJ databases">
        <authorList>
            <person name="Varghese N."/>
            <person name="Submissions S."/>
        </authorList>
    </citation>
    <scope>NUCLEOTIDE SEQUENCE [LARGE SCALE GENOMIC DNA]</scope>
    <source>
        <strain evidence="2">DSM 22212</strain>
    </source>
</reference>
<name>A0A1M6VV59_9BACT</name>